<dbReference type="InterPro" id="IPR046532">
    <property type="entry name" value="DUF6597"/>
</dbReference>
<dbReference type="Gene3D" id="1.10.10.60">
    <property type="entry name" value="Homeodomain-like"/>
    <property type="match status" value="1"/>
</dbReference>
<feature type="domain" description="HTH araC/xylS-type" evidence="4">
    <location>
        <begin position="164"/>
        <end position="259"/>
    </location>
</feature>
<sequence length="259" mass="29855">MLLYFGYNFEDLSYKEYIPSKNLNSIVDTIWIATNNGQEIESRILPDGYVDIIFDLGKQMLLSSGNEIRVSGMMTKFKRVVSKKNSETLGIRFKTGQFNSISNIPLSEIKNTAINASNLFPKLNNSFLEELTEKKCHFEKVQLINSFLTAEINWTVQDVYKLEHSVCESIRANYRELDLSLIAKNHCISLRQLERRFKTIVGVTMKEYHSIIRFNKTKDVIMENPNLSLLSIAFDNGYFDHSHLTKEIHKISGLNPSEL</sequence>
<dbReference type="AlphaFoldDB" id="A0A1G7JJW0"/>
<keyword evidence="2" id="KW-0238">DNA-binding</keyword>
<protein>
    <submittedName>
        <fullName evidence="5">Helix-turn-helix domain-containing protein</fullName>
    </submittedName>
</protein>
<dbReference type="Pfam" id="PF12833">
    <property type="entry name" value="HTH_18"/>
    <property type="match status" value="1"/>
</dbReference>
<dbReference type="InterPro" id="IPR050204">
    <property type="entry name" value="AraC_XylS_family_regulators"/>
</dbReference>
<dbReference type="GO" id="GO:0003700">
    <property type="term" value="F:DNA-binding transcription factor activity"/>
    <property type="evidence" value="ECO:0007669"/>
    <property type="project" value="InterPro"/>
</dbReference>
<dbReference type="PANTHER" id="PTHR46796:SF13">
    <property type="entry name" value="HTH-TYPE TRANSCRIPTIONAL ACTIVATOR RHAS"/>
    <property type="match status" value="1"/>
</dbReference>
<dbReference type="InterPro" id="IPR018060">
    <property type="entry name" value="HTH_AraC"/>
</dbReference>
<dbReference type="PANTHER" id="PTHR46796">
    <property type="entry name" value="HTH-TYPE TRANSCRIPTIONAL ACTIVATOR RHAS-RELATED"/>
    <property type="match status" value="1"/>
</dbReference>
<reference evidence="5 6" key="1">
    <citation type="submission" date="2016-10" db="EMBL/GenBank/DDBJ databases">
        <authorList>
            <person name="de Groot N.N."/>
        </authorList>
    </citation>
    <scope>NUCLEOTIDE SEQUENCE [LARGE SCALE GENOMIC DNA]</scope>
    <source>
        <strain evidence="5 6">DSM 16195</strain>
    </source>
</reference>
<proteinExistence type="predicted"/>
<keyword evidence="3" id="KW-0804">Transcription</keyword>
<evidence type="ECO:0000256" key="1">
    <source>
        <dbReference type="ARBA" id="ARBA00023015"/>
    </source>
</evidence>
<keyword evidence="6" id="KW-1185">Reference proteome</keyword>
<evidence type="ECO:0000259" key="4">
    <source>
        <dbReference type="PROSITE" id="PS01124"/>
    </source>
</evidence>
<dbReference type="SMART" id="SM00342">
    <property type="entry name" value="HTH_ARAC"/>
    <property type="match status" value="1"/>
</dbReference>
<evidence type="ECO:0000313" key="5">
    <source>
        <dbReference type="EMBL" id="SDF25237.1"/>
    </source>
</evidence>
<dbReference type="STRING" id="227084.SAMN05421855_1168"/>
<accession>A0A1G7JJW0</accession>
<dbReference type="Pfam" id="PF20240">
    <property type="entry name" value="DUF6597"/>
    <property type="match status" value="1"/>
</dbReference>
<organism evidence="5 6">
    <name type="scientific">Ulvibacter litoralis</name>
    <dbReference type="NCBI Taxonomy" id="227084"/>
    <lineage>
        <taxon>Bacteria</taxon>
        <taxon>Pseudomonadati</taxon>
        <taxon>Bacteroidota</taxon>
        <taxon>Flavobacteriia</taxon>
        <taxon>Flavobacteriales</taxon>
        <taxon>Flavobacteriaceae</taxon>
        <taxon>Ulvibacter</taxon>
    </lineage>
</organism>
<dbReference type="GO" id="GO:0043565">
    <property type="term" value="F:sequence-specific DNA binding"/>
    <property type="evidence" value="ECO:0007669"/>
    <property type="project" value="InterPro"/>
</dbReference>
<evidence type="ECO:0000256" key="3">
    <source>
        <dbReference type="ARBA" id="ARBA00023163"/>
    </source>
</evidence>
<dbReference type="PROSITE" id="PS01124">
    <property type="entry name" value="HTH_ARAC_FAMILY_2"/>
    <property type="match status" value="1"/>
</dbReference>
<keyword evidence="1" id="KW-0805">Transcription regulation</keyword>
<evidence type="ECO:0000256" key="2">
    <source>
        <dbReference type="ARBA" id="ARBA00023125"/>
    </source>
</evidence>
<evidence type="ECO:0000313" key="6">
    <source>
        <dbReference type="Proteomes" id="UP000199321"/>
    </source>
</evidence>
<dbReference type="EMBL" id="FNBA01000016">
    <property type="protein sequence ID" value="SDF25237.1"/>
    <property type="molecule type" value="Genomic_DNA"/>
</dbReference>
<gene>
    <name evidence="5" type="ORF">SAMN05421855_1168</name>
</gene>
<dbReference type="Proteomes" id="UP000199321">
    <property type="component" value="Unassembled WGS sequence"/>
</dbReference>
<name>A0A1G7JJW0_9FLAO</name>